<sequence>MPERNIEFGKYGAHGVKGHEAVARQLDALAGYIATPITARRGLLARLHYLTRSTHARAAARAAGLTVTDRTLRAWTAGTRTPSRRNLAAIEQAYRTVRRENVARYLTARLNREGRGTRVEIHPLNQSRVDRPRQRAVGFRSMNVRRWDRIVAAWAADDDQELDDAWVDQVVDLGSQWGQYEYVTNVGFAA</sequence>
<reference evidence="1" key="1">
    <citation type="journal article" date="2022" name="bioRxiv">
        <title>Discovery and biosynthetic assessment of Streptomyces ortus sp nov. isolated from a deep-sea sponge.</title>
        <authorList>
            <person name="Williams S.E."/>
        </authorList>
    </citation>
    <scope>NUCLEOTIDE SEQUENCE</scope>
    <source>
        <strain evidence="1">A15ISP2-DRY2</strain>
    </source>
</reference>
<dbReference type="RefSeq" id="WP_267024947.1">
    <property type="nucleotide sequence ID" value="NZ_JAIFZO010000002.1"/>
</dbReference>
<name>A0ABT3UWB9_9ACTN</name>
<keyword evidence="2" id="KW-1185">Reference proteome</keyword>
<gene>
    <name evidence="1" type="ORF">K3769_03385</name>
</gene>
<organism evidence="1 2">
    <name type="scientific">Streptomyces ortus</name>
    <dbReference type="NCBI Taxonomy" id="2867268"/>
    <lineage>
        <taxon>Bacteria</taxon>
        <taxon>Bacillati</taxon>
        <taxon>Actinomycetota</taxon>
        <taxon>Actinomycetes</taxon>
        <taxon>Kitasatosporales</taxon>
        <taxon>Streptomycetaceae</taxon>
        <taxon>Streptomyces</taxon>
    </lineage>
</organism>
<dbReference type="Proteomes" id="UP001165590">
    <property type="component" value="Unassembled WGS sequence"/>
</dbReference>
<accession>A0ABT3UWB9</accession>
<proteinExistence type="predicted"/>
<protein>
    <submittedName>
        <fullName evidence="1">Transcriptional regulator</fullName>
    </submittedName>
</protein>
<evidence type="ECO:0000313" key="1">
    <source>
        <dbReference type="EMBL" id="MCX4231831.1"/>
    </source>
</evidence>
<evidence type="ECO:0000313" key="2">
    <source>
        <dbReference type="Proteomes" id="UP001165590"/>
    </source>
</evidence>
<dbReference type="EMBL" id="JAIFZO010000002">
    <property type="protein sequence ID" value="MCX4231831.1"/>
    <property type="molecule type" value="Genomic_DNA"/>
</dbReference>
<comment type="caution">
    <text evidence="1">The sequence shown here is derived from an EMBL/GenBank/DDBJ whole genome shotgun (WGS) entry which is preliminary data.</text>
</comment>